<sequence>MAGLWSDGVHQELFRSVCAERVRQKIFTRVFDMLVECTVQYLPSSKVAVVQRHVTICLVYSYLFDDVNPNLNFWIHEDGSGFLCPVFSVIIERSKVKIYFPASLLMLGPIVWFGLYTLWLHQSQYGSCTWSGSLIILHHNIP</sequence>
<gene>
    <name evidence="2" type="ORF">FRACYDRAFT_248783</name>
</gene>
<feature type="transmembrane region" description="Helical" evidence="1">
    <location>
        <begin position="98"/>
        <end position="119"/>
    </location>
</feature>
<evidence type="ECO:0000256" key="1">
    <source>
        <dbReference type="SAM" id="Phobius"/>
    </source>
</evidence>
<protein>
    <submittedName>
        <fullName evidence="2">Uncharacterized protein</fullName>
    </submittedName>
</protein>
<reference evidence="2 3" key="1">
    <citation type="submission" date="2016-09" db="EMBL/GenBank/DDBJ databases">
        <title>Extensive genetic diversity and differential bi-allelic expression allows diatom success in the polar Southern Ocean.</title>
        <authorList>
            <consortium name="DOE Joint Genome Institute"/>
            <person name="Mock T."/>
            <person name="Otillar R.P."/>
            <person name="Strauss J."/>
            <person name="Dupont C."/>
            <person name="Frickenhaus S."/>
            <person name="Maumus F."/>
            <person name="Mcmullan M."/>
            <person name="Sanges R."/>
            <person name="Schmutz J."/>
            <person name="Toseland A."/>
            <person name="Valas R."/>
            <person name="Veluchamy A."/>
            <person name="Ward B.J."/>
            <person name="Allen A."/>
            <person name="Barry K."/>
            <person name="Falciatore A."/>
            <person name="Ferrante M."/>
            <person name="Fortunato A.E."/>
            <person name="Gloeckner G."/>
            <person name="Gruber A."/>
            <person name="Hipkin R."/>
            <person name="Janech M."/>
            <person name="Kroth P."/>
            <person name="Leese F."/>
            <person name="Lindquist E."/>
            <person name="Lyon B.R."/>
            <person name="Martin J."/>
            <person name="Mayer C."/>
            <person name="Parker M."/>
            <person name="Quesneville H."/>
            <person name="Raymond J."/>
            <person name="Uhlig C."/>
            <person name="Valentin K.U."/>
            <person name="Worden A.Z."/>
            <person name="Armbrust E.V."/>
            <person name="Bowler C."/>
            <person name="Green B."/>
            <person name="Moulton V."/>
            <person name="Van Oosterhout C."/>
            <person name="Grigoriev I."/>
        </authorList>
    </citation>
    <scope>NUCLEOTIDE SEQUENCE [LARGE SCALE GENOMIC DNA]</scope>
    <source>
        <strain evidence="2 3">CCMP1102</strain>
    </source>
</reference>
<dbReference type="InParanoid" id="A0A1E7EU03"/>
<accession>A0A1E7EU03</accession>
<dbReference type="EMBL" id="KV784376">
    <property type="protein sequence ID" value="OEU09327.1"/>
    <property type="molecule type" value="Genomic_DNA"/>
</dbReference>
<keyword evidence="3" id="KW-1185">Reference proteome</keyword>
<keyword evidence="1" id="KW-0812">Transmembrane</keyword>
<name>A0A1E7EU03_9STRA</name>
<evidence type="ECO:0000313" key="2">
    <source>
        <dbReference type="EMBL" id="OEU09327.1"/>
    </source>
</evidence>
<keyword evidence="1" id="KW-0472">Membrane</keyword>
<evidence type="ECO:0000313" key="3">
    <source>
        <dbReference type="Proteomes" id="UP000095751"/>
    </source>
</evidence>
<keyword evidence="1" id="KW-1133">Transmembrane helix</keyword>
<dbReference type="KEGG" id="fcy:FRACYDRAFT_248783"/>
<dbReference type="Proteomes" id="UP000095751">
    <property type="component" value="Unassembled WGS sequence"/>
</dbReference>
<dbReference type="AlphaFoldDB" id="A0A1E7EU03"/>
<proteinExistence type="predicted"/>
<organism evidence="2 3">
    <name type="scientific">Fragilariopsis cylindrus CCMP1102</name>
    <dbReference type="NCBI Taxonomy" id="635003"/>
    <lineage>
        <taxon>Eukaryota</taxon>
        <taxon>Sar</taxon>
        <taxon>Stramenopiles</taxon>
        <taxon>Ochrophyta</taxon>
        <taxon>Bacillariophyta</taxon>
        <taxon>Bacillariophyceae</taxon>
        <taxon>Bacillariophycidae</taxon>
        <taxon>Bacillariales</taxon>
        <taxon>Bacillariaceae</taxon>
        <taxon>Fragilariopsis</taxon>
    </lineage>
</organism>